<dbReference type="EMBL" id="CGIG01000001">
    <property type="protein sequence ID" value="CPR20133.1"/>
    <property type="molecule type" value="Genomic_DNA"/>
</dbReference>
<evidence type="ECO:0000313" key="2">
    <source>
        <dbReference type="Proteomes" id="UP000044377"/>
    </source>
</evidence>
<evidence type="ECO:0000313" key="1">
    <source>
        <dbReference type="EMBL" id="CPR20133.1"/>
    </source>
</evidence>
<keyword evidence="2" id="KW-1185">Reference proteome</keyword>
<dbReference type="Proteomes" id="UP000044377">
    <property type="component" value="Unassembled WGS sequence"/>
</dbReference>
<dbReference type="AlphaFoldDB" id="A0A0G4K0F2"/>
<gene>
    <name evidence="1" type="ORF">BN1221_04152c</name>
</gene>
<reference evidence="2" key="1">
    <citation type="submission" date="2015-01" db="EMBL/GenBank/DDBJ databases">
        <authorList>
            <person name="Paterson Steve"/>
        </authorList>
    </citation>
    <scope>NUCLEOTIDE SEQUENCE [LARGE SCALE GENOMIC DNA]</scope>
    <source>
        <strain evidence="2">OBR1</strain>
    </source>
</reference>
<name>A0A0G4K0F2_9GAMM</name>
<protein>
    <submittedName>
        <fullName evidence="1">Uncharacterized protein</fullName>
    </submittedName>
</protein>
<sequence length="42" mass="5065">MCRERLHKSAWKKRYRAVINAKEKRQNCCCLANPSNKNKFCH</sequence>
<proteinExistence type="predicted"/>
<accession>A0A0G4K0F2</accession>
<organism evidence="1 2">
    <name type="scientific">Brenneria goodwinii</name>
    <dbReference type="NCBI Taxonomy" id="1109412"/>
    <lineage>
        <taxon>Bacteria</taxon>
        <taxon>Pseudomonadati</taxon>
        <taxon>Pseudomonadota</taxon>
        <taxon>Gammaproteobacteria</taxon>
        <taxon>Enterobacterales</taxon>
        <taxon>Pectobacteriaceae</taxon>
        <taxon>Brenneria</taxon>
    </lineage>
</organism>